<evidence type="ECO:0008006" key="4">
    <source>
        <dbReference type="Google" id="ProtNLM"/>
    </source>
</evidence>
<evidence type="ECO:0000313" key="2">
    <source>
        <dbReference type="EMBL" id="KAJ6989745.1"/>
    </source>
</evidence>
<gene>
    <name evidence="2" type="ORF">NC653_018288</name>
</gene>
<accession>A0AAD6VUV8</accession>
<sequence>MAEGNFVQLVIPRFDGYYNHWAMLMKNFLRSKEYWSLIEIGVPINTTGIEHTEAQQRNAEEMRLKDLKVKNYLFQSIDHTIMETILNRDSAKGIWDSMRQEYQRSTKSHGECMEQIVIIEKILRSMTAKFDYVVCSIEESNNLAEMTINELQSSLLVHEQRMKGHKEEEQVLKVMSEAREDDRFGGRVAISSSREERRVRDVVVGGWSGWSPVSMGGGSGLAKRRRRLGKKEGLSRWREG</sequence>
<evidence type="ECO:0000256" key="1">
    <source>
        <dbReference type="SAM" id="MobiDB-lite"/>
    </source>
</evidence>
<keyword evidence="3" id="KW-1185">Reference proteome</keyword>
<dbReference type="EMBL" id="JAQIZT010000007">
    <property type="protein sequence ID" value="KAJ6989745.1"/>
    <property type="molecule type" value="Genomic_DNA"/>
</dbReference>
<dbReference type="Pfam" id="PF14223">
    <property type="entry name" value="Retrotran_gag_2"/>
    <property type="match status" value="2"/>
</dbReference>
<dbReference type="PANTHER" id="PTHR35317:SF27">
    <property type="entry name" value="RETROVIRUS-RELATED POL POLYPROTEIN FROM TRANSPOSON TNT 1-94"/>
    <property type="match status" value="1"/>
</dbReference>
<evidence type="ECO:0000313" key="3">
    <source>
        <dbReference type="Proteomes" id="UP001164929"/>
    </source>
</evidence>
<dbReference type="PANTHER" id="PTHR35317">
    <property type="entry name" value="OS04G0629600 PROTEIN"/>
    <property type="match status" value="1"/>
</dbReference>
<dbReference type="AlphaFoldDB" id="A0AAD6VUV8"/>
<dbReference type="Proteomes" id="UP001164929">
    <property type="component" value="Chromosome 7"/>
</dbReference>
<reference evidence="2" key="1">
    <citation type="journal article" date="2023" name="Mol. Ecol. Resour.">
        <title>Chromosome-level genome assembly of a triploid poplar Populus alba 'Berolinensis'.</title>
        <authorList>
            <person name="Chen S."/>
            <person name="Yu Y."/>
            <person name="Wang X."/>
            <person name="Wang S."/>
            <person name="Zhang T."/>
            <person name="Zhou Y."/>
            <person name="He R."/>
            <person name="Meng N."/>
            <person name="Wang Y."/>
            <person name="Liu W."/>
            <person name="Liu Z."/>
            <person name="Liu J."/>
            <person name="Guo Q."/>
            <person name="Huang H."/>
            <person name="Sederoff R.R."/>
            <person name="Wang G."/>
            <person name="Qu G."/>
            <person name="Chen S."/>
        </authorList>
    </citation>
    <scope>NUCLEOTIDE SEQUENCE</scope>
    <source>
        <strain evidence="2">SC-2020</strain>
    </source>
</reference>
<protein>
    <recommendedName>
        <fullName evidence="4">Retrovirus-related Pol polyprotein from transposon TNT 1-94</fullName>
    </recommendedName>
</protein>
<organism evidence="2 3">
    <name type="scientific">Populus alba x Populus x berolinensis</name>
    <dbReference type="NCBI Taxonomy" id="444605"/>
    <lineage>
        <taxon>Eukaryota</taxon>
        <taxon>Viridiplantae</taxon>
        <taxon>Streptophyta</taxon>
        <taxon>Embryophyta</taxon>
        <taxon>Tracheophyta</taxon>
        <taxon>Spermatophyta</taxon>
        <taxon>Magnoliopsida</taxon>
        <taxon>eudicotyledons</taxon>
        <taxon>Gunneridae</taxon>
        <taxon>Pentapetalae</taxon>
        <taxon>rosids</taxon>
        <taxon>fabids</taxon>
        <taxon>Malpighiales</taxon>
        <taxon>Salicaceae</taxon>
        <taxon>Saliceae</taxon>
        <taxon>Populus</taxon>
    </lineage>
</organism>
<proteinExistence type="predicted"/>
<comment type="caution">
    <text evidence="2">The sequence shown here is derived from an EMBL/GenBank/DDBJ whole genome shotgun (WGS) entry which is preliminary data.</text>
</comment>
<name>A0AAD6VUV8_9ROSI</name>
<feature type="region of interest" description="Disordered" evidence="1">
    <location>
        <begin position="215"/>
        <end position="240"/>
    </location>
</feature>
<feature type="compositionally biased region" description="Basic and acidic residues" evidence="1">
    <location>
        <begin position="230"/>
        <end position="240"/>
    </location>
</feature>